<accession>A0A1U8M3N4</accession>
<evidence type="ECO:0000256" key="1">
    <source>
        <dbReference type="ARBA" id="ARBA00023242"/>
    </source>
</evidence>
<dbReference type="STRING" id="3635.A0A1U8M3N4"/>
<dbReference type="RefSeq" id="XP_016721410.1">
    <property type="nucleotide sequence ID" value="XM_016865921.2"/>
</dbReference>
<dbReference type="GO" id="GO:0006355">
    <property type="term" value="P:regulation of DNA-templated transcription"/>
    <property type="evidence" value="ECO:0000318"/>
    <property type="project" value="GO_Central"/>
</dbReference>
<dbReference type="GO" id="GO:0060962">
    <property type="term" value="P:regulation of ribosomal protein gene transcription by RNA polymerase II"/>
    <property type="evidence" value="ECO:0007669"/>
    <property type="project" value="InterPro"/>
</dbReference>
<gene>
    <name evidence="3" type="primary">LOC107933657</name>
</gene>
<evidence type="ECO:0000313" key="2">
    <source>
        <dbReference type="Proteomes" id="UP000818029"/>
    </source>
</evidence>
<dbReference type="Proteomes" id="UP000818029">
    <property type="component" value="Chromosome A04"/>
</dbReference>
<sequence length="158" mass="18336">MRWVFRENVLPILFLLDIFWKIFFHSHHILSRSFVLHLSSPFLSSSLLESQSREENIMKITARKRMLEVAGRRLERKNVRKEEWYNNVEAGAGGNTALARVLVPVEKKGEGRSSVDRESNNQQLIQLEEKDVVTSVATVLSDLCGLREWMAMEKLHTE</sequence>
<keyword evidence="1" id="KW-0539">Nucleus</keyword>
<name>A0A1U8M3N4_GOSHI</name>
<dbReference type="OrthoDB" id="691130at2759"/>
<dbReference type="PANTHER" id="PTHR21712:SF29">
    <property type="entry name" value="PRE-RRNA-PROCESSING PROTEIN FHL1"/>
    <property type="match status" value="1"/>
</dbReference>
<dbReference type="InterPro" id="IPR045178">
    <property type="entry name" value="Fhl1/FHA1"/>
</dbReference>
<dbReference type="GeneID" id="107933657"/>
<reference evidence="2" key="1">
    <citation type="journal article" date="2020" name="Nat. Genet.">
        <title>Genomic diversifications of five Gossypium allopolyploid species and their impact on cotton improvement.</title>
        <authorList>
            <person name="Chen Z.J."/>
            <person name="Sreedasyam A."/>
            <person name="Ando A."/>
            <person name="Song Q."/>
            <person name="De Santiago L.M."/>
            <person name="Hulse-Kemp A.M."/>
            <person name="Ding M."/>
            <person name="Ye W."/>
            <person name="Kirkbride R.C."/>
            <person name="Jenkins J."/>
            <person name="Plott C."/>
            <person name="Lovell J."/>
            <person name="Lin Y.M."/>
            <person name="Vaughn R."/>
            <person name="Liu B."/>
            <person name="Simpson S."/>
            <person name="Scheffler B.E."/>
            <person name="Wen L."/>
            <person name="Saski C.A."/>
            <person name="Grover C.E."/>
            <person name="Hu G."/>
            <person name="Conover J.L."/>
            <person name="Carlson J.W."/>
            <person name="Shu S."/>
            <person name="Boston L.B."/>
            <person name="Williams M."/>
            <person name="Peterson D.G."/>
            <person name="McGee K."/>
            <person name="Jones D.C."/>
            <person name="Wendel J.F."/>
            <person name="Stelly D.M."/>
            <person name="Grimwood J."/>
            <person name="Schmutz J."/>
        </authorList>
    </citation>
    <scope>NUCLEOTIDE SEQUENCE [LARGE SCALE GENOMIC DNA]</scope>
    <source>
        <strain evidence="2">cv. TM-1</strain>
    </source>
</reference>
<protein>
    <submittedName>
        <fullName evidence="3">Uncharacterized protein isoform X1</fullName>
    </submittedName>
</protein>
<proteinExistence type="predicted"/>
<organism evidence="2 3">
    <name type="scientific">Gossypium hirsutum</name>
    <name type="common">Upland cotton</name>
    <name type="synonym">Gossypium mexicanum</name>
    <dbReference type="NCBI Taxonomy" id="3635"/>
    <lineage>
        <taxon>Eukaryota</taxon>
        <taxon>Viridiplantae</taxon>
        <taxon>Streptophyta</taxon>
        <taxon>Embryophyta</taxon>
        <taxon>Tracheophyta</taxon>
        <taxon>Spermatophyta</taxon>
        <taxon>Magnoliopsida</taxon>
        <taxon>eudicotyledons</taxon>
        <taxon>Gunneridae</taxon>
        <taxon>Pentapetalae</taxon>
        <taxon>rosids</taxon>
        <taxon>malvids</taxon>
        <taxon>Malvales</taxon>
        <taxon>Malvaceae</taxon>
        <taxon>Malvoideae</taxon>
        <taxon>Gossypium</taxon>
    </lineage>
</organism>
<dbReference type="PaxDb" id="3635-A0A1U8M3N4"/>
<evidence type="ECO:0000313" key="3">
    <source>
        <dbReference type="RefSeq" id="XP_016721410.1"/>
    </source>
</evidence>
<dbReference type="AlphaFoldDB" id="A0A1U8M3N4"/>
<reference evidence="3" key="2">
    <citation type="submission" date="2025-08" db="UniProtKB">
        <authorList>
            <consortium name="RefSeq"/>
        </authorList>
    </citation>
    <scope>IDENTIFICATION</scope>
</reference>
<keyword evidence="2" id="KW-1185">Reference proteome</keyword>
<dbReference type="GO" id="GO:0043565">
    <property type="term" value="F:sequence-specific DNA binding"/>
    <property type="evidence" value="ECO:0000318"/>
    <property type="project" value="GO_Central"/>
</dbReference>
<dbReference type="PANTHER" id="PTHR21712">
    <property type="entry name" value="PRE-RRNA-PROCESSING PROTEIN FHL1"/>
    <property type="match status" value="1"/>
</dbReference>
<dbReference type="GO" id="GO:0005634">
    <property type="term" value="C:nucleus"/>
    <property type="evidence" value="ECO:0000318"/>
    <property type="project" value="GO_Central"/>
</dbReference>
<dbReference type="KEGG" id="ghi:107933657"/>